<dbReference type="FunFam" id="1.20.5.1160:FF:000001">
    <property type="entry name" value="Keratin type II"/>
    <property type="match status" value="1"/>
</dbReference>
<dbReference type="GeneTree" id="ENSGT00940000161685"/>
<feature type="region of interest" description="Disordered" evidence="11">
    <location>
        <begin position="25"/>
        <end position="56"/>
    </location>
</feature>
<evidence type="ECO:0000256" key="4">
    <source>
        <dbReference type="ARBA" id="ARBA00022553"/>
    </source>
</evidence>
<feature type="coiled-coil region" evidence="10">
    <location>
        <begin position="275"/>
        <end position="330"/>
    </location>
</feature>
<dbReference type="Ensembl" id="ENSLACT00000000948.1">
    <property type="protein sequence ID" value="ENSLACP00000000939.1"/>
    <property type="gene ID" value="ENSLACG00000000838.1"/>
</dbReference>
<proteinExistence type="inferred from homology"/>
<dbReference type="GO" id="GO:0061564">
    <property type="term" value="P:axon development"/>
    <property type="evidence" value="ECO:0007669"/>
    <property type="project" value="TreeGrafter"/>
</dbReference>
<keyword evidence="3" id="KW-0963">Cytoplasm</keyword>
<gene>
    <name evidence="13" type="primary">LOC102346013</name>
</gene>
<evidence type="ECO:0000313" key="13">
    <source>
        <dbReference type="Ensembl" id="ENSLACP00000000939.1"/>
    </source>
</evidence>
<sequence>MSYTVDTFFSSSPYRKVLGESSRIGSRSAGSLTSSGFHSQAWSRSSTPTSYRRGAGGFSQITASTESLESINGDLRTRNEKEVLQALNDRFASYIDKVRYLEIQNTNLEAEAAALRQQQAGRFAVGELYEKEIKDLRNVVVQLSNEKTQLQLEQDHLEEDIQHLKQRFDDEARIREETEAAIRALNKYTEESSLSRLELEKKLQSLQDESAFLKKNHEEEVKDLLLQIQGSQVTLEMRDTLKSDVTSALKEIRAQMEGHAVKNSHQAEEWFKVRLEKLTEVAKVNNEAIRSAQEEISEYRRQLQSKTTELESLRGTKDSLERQRAEIEDRHNADVLTYQIKIENKNNETKS</sequence>
<evidence type="ECO:0000256" key="2">
    <source>
        <dbReference type="ARBA" id="ARBA00004489"/>
    </source>
</evidence>
<evidence type="ECO:0000256" key="6">
    <source>
        <dbReference type="ARBA" id="ARBA00023054"/>
    </source>
</evidence>
<feature type="coiled-coil region" evidence="10">
    <location>
        <begin position="98"/>
        <end position="223"/>
    </location>
</feature>
<reference evidence="13" key="3">
    <citation type="submission" date="2025-09" db="UniProtKB">
        <authorList>
            <consortium name="Ensembl"/>
        </authorList>
    </citation>
    <scope>IDENTIFICATION</scope>
</reference>
<dbReference type="SMART" id="SM01391">
    <property type="entry name" value="Filament"/>
    <property type="match status" value="1"/>
</dbReference>
<keyword evidence="4" id="KW-0597">Phosphoprotein</keyword>
<dbReference type="AlphaFoldDB" id="H2ZU68"/>
<evidence type="ECO:0000259" key="12">
    <source>
        <dbReference type="PROSITE" id="PS51842"/>
    </source>
</evidence>
<keyword evidence="8" id="KW-0966">Cell projection</keyword>
<evidence type="ECO:0000256" key="11">
    <source>
        <dbReference type="SAM" id="MobiDB-lite"/>
    </source>
</evidence>
<dbReference type="OMA" id="GHSAKNL"/>
<dbReference type="Gene3D" id="1.20.5.1160">
    <property type="entry name" value="Vasodilator-stimulated phosphoprotein"/>
    <property type="match status" value="1"/>
</dbReference>
<dbReference type="InParanoid" id="H2ZU68"/>
<dbReference type="GO" id="GO:0005883">
    <property type="term" value="C:neurofilament"/>
    <property type="evidence" value="ECO:0007669"/>
    <property type="project" value="TreeGrafter"/>
</dbReference>
<evidence type="ECO:0000256" key="3">
    <source>
        <dbReference type="ARBA" id="ARBA00022490"/>
    </source>
</evidence>
<reference evidence="14" key="1">
    <citation type="submission" date="2011-08" db="EMBL/GenBank/DDBJ databases">
        <title>The draft genome of Latimeria chalumnae.</title>
        <authorList>
            <person name="Di Palma F."/>
            <person name="Alfoldi J."/>
            <person name="Johnson J."/>
            <person name="Berlin A."/>
            <person name="Gnerre S."/>
            <person name="Jaffe D."/>
            <person name="MacCallum I."/>
            <person name="Young S."/>
            <person name="Walker B.J."/>
            <person name="Lander E."/>
            <person name="Lindblad-Toh K."/>
        </authorList>
    </citation>
    <scope>NUCLEOTIDE SEQUENCE [LARGE SCALE GENOMIC DNA]</scope>
    <source>
        <strain evidence="14">Wild caught</strain>
    </source>
</reference>
<dbReference type="GO" id="GO:0099184">
    <property type="term" value="F:structural constituent of postsynaptic intermediate filament cytoskeleton"/>
    <property type="evidence" value="ECO:0007669"/>
    <property type="project" value="TreeGrafter"/>
</dbReference>
<reference evidence="13" key="2">
    <citation type="submission" date="2025-08" db="UniProtKB">
        <authorList>
            <consortium name="Ensembl"/>
        </authorList>
    </citation>
    <scope>IDENTIFICATION</scope>
</reference>
<dbReference type="GO" id="GO:0045110">
    <property type="term" value="P:intermediate filament bundle assembly"/>
    <property type="evidence" value="ECO:0007669"/>
    <property type="project" value="TreeGrafter"/>
</dbReference>
<evidence type="ECO:0000256" key="5">
    <source>
        <dbReference type="ARBA" id="ARBA00022754"/>
    </source>
</evidence>
<protein>
    <recommendedName>
        <fullName evidence="12">IF rod domain-containing protein</fullName>
    </recommendedName>
</protein>
<organism evidence="13 14">
    <name type="scientific">Latimeria chalumnae</name>
    <name type="common">Coelacanth</name>
    <dbReference type="NCBI Taxonomy" id="7897"/>
    <lineage>
        <taxon>Eukaryota</taxon>
        <taxon>Metazoa</taxon>
        <taxon>Chordata</taxon>
        <taxon>Craniata</taxon>
        <taxon>Vertebrata</taxon>
        <taxon>Euteleostomi</taxon>
        <taxon>Coelacanthiformes</taxon>
        <taxon>Coelacanthidae</taxon>
        <taxon>Latimeria</taxon>
    </lineage>
</organism>
<dbReference type="GO" id="GO:0030424">
    <property type="term" value="C:axon"/>
    <property type="evidence" value="ECO:0007669"/>
    <property type="project" value="UniProtKB-SubCell"/>
</dbReference>
<keyword evidence="6 10" id="KW-0175">Coiled coil</keyword>
<evidence type="ECO:0000256" key="1">
    <source>
        <dbReference type="ARBA" id="ARBA00004245"/>
    </source>
</evidence>
<dbReference type="Proteomes" id="UP000008672">
    <property type="component" value="Unassembled WGS sequence"/>
</dbReference>
<dbReference type="STRING" id="7897.ENSLACP00000000939"/>
<keyword evidence="14" id="KW-1185">Reference proteome</keyword>
<dbReference type="HOGENOM" id="CLU_012560_7_3_1"/>
<dbReference type="eggNOG" id="ENOG502QYDU">
    <property type="taxonomic scope" value="Eukaryota"/>
</dbReference>
<evidence type="ECO:0000313" key="14">
    <source>
        <dbReference type="Proteomes" id="UP000008672"/>
    </source>
</evidence>
<evidence type="ECO:0000256" key="7">
    <source>
        <dbReference type="ARBA" id="ARBA00023212"/>
    </source>
</evidence>
<dbReference type="Pfam" id="PF00038">
    <property type="entry name" value="Filament"/>
    <property type="match status" value="1"/>
</dbReference>
<dbReference type="FunFam" id="1.20.5.500:FF:000001">
    <property type="entry name" value="Type II keratin 23"/>
    <property type="match status" value="1"/>
</dbReference>
<comment type="subcellular location">
    <subcellularLocation>
        <location evidence="2">Cell projection</location>
        <location evidence="2">Axon</location>
    </subcellularLocation>
    <subcellularLocation>
        <location evidence="1">Cytoplasm</location>
        <location evidence="1">Cytoskeleton</location>
    </subcellularLocation>
</comment>
<feature type="compositionally biased region" description="Polar residues" evidence="11">
    <location>
        <begin position="25"/>
        <end position="50"/>
    </location>
</feature>
<accession>H2ZU68</accession>
<dbReference type="PROSITE" id="PS51842">
    <property type="entry name" value="IF_ROD_2"/>
    <property type="match status" value="1"/>
</dbReference>
<dbReference type="SUPFAM" id="SSF64593">
    <property type="entry name" value="Intermediate filament protein, coiled coil region"/>
    <property type="match status" value="1"/>
</dbReference>
<keyword evidence="5" id="KW-0403">Intermediate filament</keyword>
<name>H2ZU68_LATCH</name>
<evidence type="ECO:0000256" key="10">
    <source>
        <dbReference type="SAM" id="Coils"/>
    </source>
</evidence>
<evidence type="ECO:0000256" key="8">
    <source>
        <dbReference type="ARBA" id="ARBA00023273"/>
    </source>
</evidence>
<keyword evidence="7" id="KW-0206">Cytoskeleton</keyword>
<dbReference type="PANTHER" id="PTHR23214">
    <property type="entry name" value="NEUROFILAMENT TRIPLET H PROTEIN"/>
    <property type="match status" value="1"/>
</dbReference>
<dbReference type="EMBL" id="AFYH01271807">
    <property type="status" value="NOT_ANNOTATED_CDS"/>
    <property type="molecule type" value="Genomic_DNA"/>
</dbReference>
<comment type="similarity">
    <text evidence="9">Belongs to the intermediate filament family.</text>
</comment>
<dbReference type="Gene3D" id="1.20.5.500">
    <property type="entry name" value="Single helix bin"/>
    <property type="match status" value="1"/>
</dbReference>
<evidence type="ECO:0000256" key="9">
    <source>
        <dbReference type="ARBA" id="ARBA00061646"/>
    </source>
</evidence>
<dbReference type="InterPro" id="IPR039008">
    <property type="entry name" value="IF_rod_dom"/>
</dbReference>
<feature type="domain" description="IF rod" evidence="12">
    <location>
        <begin position="80"/>
        <end position="351"/>
    </location>
</feature>
<dbReference type="PANTHER" id="PTHR23214:SF1">
    <property type="entry name" value="NEUROFILAMENT HEAVY POLYPEPTIDE"/>
    <property type="match status" value="1"/>
</dbReference>